<dbReference type="AlphaFoldDB" id="A0A5C5RFF7"/>
<keyword evidence="1" id="KW-0472">Membrane</keyword>
<feature type="transmembrane region" description="Helical" evidence="1">
    <location>
        <begin position="271"/>
        <end position="289"/>
    </location>
</feature>
<evidence type="ECO:0000313" key="4">
    <source>
        <dbReference type="Proteomes" id="UP000317291"/>
    </source>
</evidence>
<dbReference type="PANTHER" id="PTHR23028">
    <property type="entry name" value="ACETYLTRANSFERASE"/>
    <property type="match status" value="1"/>
</dbReference>
<keyword evidence="4" id="KW-1185">Reference proteome</keyword>
<feature type="domain" description="Acyltransferase 3" evidence="2">
    <location>
        <begin position="7"/>
        <end position="355"/>
    </location>
</feature>
<protein>
    <submittedName>
        <fullName evidence="3">Acyltransferase</fullName>
    </submittedName>
</protein>
<evidence type="ECO:0000256" key="1">
    <source>
        <dbReference type="SAM" id="Phobius"/>
    </source>
</evidence>
<keyword evidence="3" id="KW-0808">Transferase</keyword>
<dbReference type="GO" id="GO:0016020">
    <property type="term" value="C:membrane"/>
    <property type="evidence" value="ECO:0007669"/>
    <property type="project" value="TreeGrafter"/>
</dbReference>
<dbReference type="OrthoDB" id="5242306at2"/>
<keyword evidence="1" id="KW-1133">Transmembrane helix</keyword>
<dbReference type="PANTHER" id="PTHR23028:SF53">
    <property type="entry name" value="ACYL_TRANSF_3 DOMAIN-CONTAINING PROTEIN"/>
    <property type="match status" value="1"/>
</dbReference>
<dbReference type="EMBL" id="VIGW01000002">
    <property type="protein sequence ID" value="TWS20825.1"/>
    <property type="molecule type" value="Genomic_DNA"/>
</dbReference>
<feature type="transmembrane region" description="Helical" evidence="1">
    <location>
        <begin position="339"/>
        <end position="359"/>
    </location>
</feature>
<feature type="transmembrane region" description="Helical" evidence="1">
    <location>
        <begin position="148"/>
        <end position="168"/>
    </location>
</feature>
<organism evidence="3 4">
    <name type="scientific">Tsukamurella asaccharolytica</name>
    <dbReference type="NCBI Taxonomy" id="2592067"/>
    <lineage>
        <taxon>Bacteria</taxon>
        <taxon>Bacillati</taxon>
        <taxon>Actinomycetota</taxon>
        <taxon>Actinomycetes</taxon>
        <taxon>Mycobacteriales</taxon>
        <taxon>Tsukamurellaceae</taxon>
        <taxon>Tsukamurella</taxon>
    </lineage>
</organism>
<keyword evidence="3" id="KW-0012">Acyltransferase</keyword>
<feature type="transmembrane region" description="Helical" evidence="1">
    <location>
        <begin position="88"/>
        <end position="107"/>
    </location>
</feature>
<dbReference type="InterPro" id="IPR002656">
    <property type="entry name" value="Acyl_transf_3_dom"/>
</dbReference>
<dbReference type="GO" id="GO:0016747">
    <property type="term" value="F:acyltransferase activity, transferring groups other than amino-acyl groups"/>
    <property type="evidence" value="ECO:0007669"/>
    <property type="project" value="InterPro"/>
</dbReference>
<feature type="transmembrane region" description="Helical" evidence="1">
    <location>
        <begin position="175"/>
        <end position="194"/>
    </location>
</feature>
<dbReference type="Pfam" id="PF01757">
    <property type="entry name" value="Acyl_transf_3"/>
    <property type="match status" value="1"/>
</dbReference>
<dbReference type="GO" id="GO:0009103">
    <property type="term" value="P:lipopolysaccharide biosynthetic process"/>
    <property type="evidence" value="ECO:0007669"/>
    <property type="project" value="TreeGrafter"/>
</dbReference>
<dbReference type="InterPro" id="IPR050879">
    <property type="entry name" value="Acyltransferase_3"/>
</dbReference>
<reference evidence="3 4" key="1">
    <citation type="submission" date="2019-06" db="EMBL/GenBank/DDBJ databases">
        <title>Tsukamurella conjunctivitidis sp. nov., Tsukamurella assacharolytica sp. nov. and Tsukamurella sputae sp. nov. isolated from patients with conjunctivitis, bacteraemia (lymphoma) and respiratory infection (sputum) in Hong Kong.</title>
        <authorList>
            <person name="Teng J.L.L."/>
            <person name="Lee H.H."/>
            <person name="Fong J.Y.H."/>
            <person name="Fok K.M.N."/>
            <person name="Lau S.K.P."/>
            <person name="Woo P.C.Y."/>
        </authorList>
    </citation>
    <scope>NUCLEOTIDE SEQUENCE [LARGE SCALE GENOMIC DNA]</scope>
    <source>
        <strain evidence="3 4">HKU71</strain>
    </source>
</reference>
<proteinExistence type="predicted"/>
<feature type="transmembrane region" description="Helical" evidence="1">
    <location>
        <begin position="41"/>
        <end position="60"/>
    </location>
</feature>
<gene>
    <name evidence="3" type="ORF">FK529_05775</name>
</gene>
<keyword evidence="1" id="KW-0812">Transmembrane</keyword>
<feature type="transmembrane region" description="Helical" evidence="1">
    <location>
        <begin position="231"/>
        <end position="251"/>
    </location>
</feature>
<comment type="caution">
    <text evidence="3">The sequence shown here is derived from an EMBL/GenBank/DDBJ whole genome shotgun (WGS) entry which is preliminary data.</text>
</comment>
<feature type="transmembrane region" description="Helical" evidence="1">
    <location>
        <begin position="301"/>
        <end position="319"/>
    </location>
</feature>
<evidence type="ECO:0000313" key="3">
    <source>
        <dbReference type="EMBL" id="TWS20825.1"/>
    </source>
</evidence>
<dbReference type="RefSeq" id="WP_146560044.1">
    <property type="nucleotide sequence ID" value="NZ_VIGW01000002.1"/>
</dbReference>
<evidence type="ECO:0000259" key="2">
    <source>
        <dbReference type="Pfam" id="PF01757"/>
    </source>
</evidence>
<name>A0A5C5RFF7_9ACTN</name>
<dbReference type="Proteomes" id="UP000317291">
    <property type="component" value="Unassembled WGS sequence"/>
</dbReference>
<accession>A0A5C5RFF7</accession>
<sequence length="373" mass="40776">MQQSRVASLTGLRAVAAGMVCLTHAAFATGHYTDDFAGHLWARLEIGVPIFFALSGFLLFRPWVRLLQDGAGHQPDLRRYAWHRFRRVVPAYWVVVVAVYALGLIRYEPNPSGRGVDGLLRNLTFTQIYGFGHLRVGLTQAWSLAVEVAFYLSLPLIGWALTSVLCRYRWRPARLLGGLAAVAAITPVWILIAPEIELTARIWPPAYLWWFVGGMALTVVAPLVRRWPPWATPVCLAVAAAGFIVSALPVIGGPPTMVPASQGEALVKSALYLLIAVALIAPLGLAPASRTPYHRLLGSRPMVWLGGISYEYFLVHLIVMDVLVLDVFGWPPFTGSTAVAFLAASLVSVPLAWALRAALPFGDDEKHTSNRRG</sequence>
<feature type="transmembrane region" description="Helical" evidence="1">
    <location>
        <begin position="206"/>
        <end position="224"/>
    </location>
</feature>